<keyword evidence="2" id="KW-1185">Reference proteome</keyword>
<dbReference type="EMBL" id="JBCLSH010000080">
    <property type="protein sequence ID" value="MEY8444591.1"/>
    <property type="molecule type" value="Genomic_DNA"/>
</dbReference>
<dbReference type="Proteomes" id="UP001565283">
    <property type="component" value="Unassembled WGS sequence"/>
</dbReference>
<comment type="caution">
    <text evidence="1">The sequence shown here is derived from an EMBL/GenBank/DDBJ whole genome shotgun (WGS) entry which is preliminary data.</text>
</comment>
<accession>A0ABV4D4Y1</accession>
<evidence type="ECO:0000313" key="2">
    <source>
        <dbReference type="Proteomes" id="UP001565283"/>
    </source>
</evidence>
<dbReference type="RefSeq" id="WP_271327878.1">
    <property type="nucleotide sequence ID" value="NZ_JBCLSH010000080.1"/>
</dbReference>
<name>A0ABV4D4Y1_9LACT</name>
<gene>
    <name evidence="1" type="ORF">AALA52_10200</name>
</gene>
<protein>
    <submittedName>
        <fullName evidence="1">Uncharacterized protein</fullName>
    </submittedName>
</protein>
<organism evidence="1 2">
    <name type="scientific">Lactococcus ileimucosae</name>
    <dbReference type="NCBI Taxonomy" id="2941329"/>
    <lineage>
        <taxon>Bacteria</taxon>
        <taxon>Bacillati</taxon>
        <taxon>Bacillota</taxon>
        <taxon>Bacilli</taxon>
        <taxon>Lactobacillales</taxon>
        <taxon>Streptococcaceae</taxon>
        <taxon>Lactococcus</taxon>
    </lineage>
</organism>
<sequence>MEERFTDLCTAHKLAKLFEYELKTVQNYISRMRRDPEYGKYVVGPRGHTMVSYAGFYDYWTSRGEKQREML</sequence>
<evidence type="ECO:0000313" key="1">
    <source>
        <dbReference type="EMBL" id="MEY8444591.1"/>
    </source>
</evidence>
<reference evidence="1 2" key="1">
    <citation type="submission" date="2024-03" db="EMBL/GenBank/DDBJ databases">
        <title>Mouse gut bacterial collection (mGBC) of GemPharmatech.</title>
        <authorList>
            <person name="He Y."/>
            <person name="Dong L."/>
            <person name="Wu D."/>
            <person name="Gao X."/>
            <person name="Lin Z."/>
        </authorList>
    </citation>
    <scope>NUCLEOTIDE SEQUENCE [LARGE SCALE GENOMIC DNA]</scope>
    <source>
        <strain evidence="1 2">61-15</strain>
    </source>
</reference>
<proteinExistence type="predicted"/>